<evidence type="ECO:0000259" key="8">
    <source>
        <dbReference type="Pfam" id="PF13087"/>
    </source>
</evidence>
<accession>A0A8J3QHB6</accession>
<feature type="domain" description="DNA2/NAM7 helicase-like C-terminal" evidence="8">
    <location>
        <begin position="720"/>
        <end position="887"/>
    </location>
</feature>
<dbReference type="InterPro" id="IPR041679">
    <property type="entry name" value="DNA2/NAM7-like_C"/>
</dbReference>
<dbReference type="Gene3D" id="3.40.50.300">
    <property type="entry name" value="P-loop containing nucleotide triphosphate hydrolases"/>
    <property type="match status" value="3"/>
</dbReference>
<keyword evidence="6" id="KW-0175">Coiled coil</keyword>
<evidence type="ECO:0000256" key="6">
    <source>
        <dbReference type="SAM" id="Coils"/>
    </source>
</evidence>
<dbReference type="GO" id="GO:0005524">
    <property type="term" value="F:ATP binding"/>
    <property type="evidence" value="ECO:0007669"/>
    <property type="project" value="UniProtKB-KW"/>
</dbReference>
<protein>
    <recommendedName>
        <fullName evidence="11">AAA family ATPase</fullName>
    </recommendedName>
</protein>
<reference evidence="9" key="1">
    <citation type="submission" date="2021-01" db="EMBL/GenBank/DDBJ databases">
        <title>Whole genome shotgun sequence of Rhizocola hellebori NBRC 109834.</title>
        <authorList>
            <person name="Komaki H."/>
            <person name="Tamura T."/>
        </authorList>
    </citation>
    <scope>NUCLEOTIDE SEQUENCE</scope>
    <source>
        <strain evidence="9">NBRC 109834</strain>
    </source>
</reference>
<dbReference type="GO" id="GO:0016787">
    <property type="term" value="F:hydrolase activity"/>
    <property type="evidence" value="ECO:0007669"/>
    <property type="project" value="UniProtKB-KW"/>
</dbReference>
<dbReference type="Pfam" id="PF13087">
    <property type="entry name" value="AAA_12"/>
    <property type="match status" value="1"/>
</dbReference>
<proteinExistence type="inferred from homology"/>
<dbReference type="AlphaFoldDB" id="A0A8J3QHB6"/>
<evidence type="ECO:0000256" key="3">
    <source>
        <dbReference type="ARBA" id="ARBA00022801"/>
    </source>
</evidence>
<keyword evidence="4" id="KW-0347">Helicase</keyword>
<evidence type="ECO:0000259" key="7">
    <source>
        <dbReference type="Pfam" id="PF13086"/>
    </source>
</evidence>
<dbReference type="RefSeq" id="WP_203914334.1">
    <property type="nucleotide sequence ID" value="NZ_BONY01000100.1"/>
</dbReference>
<keyword evidence="3" id="KW-0378">Hydrolase</keyword>
<keyword evidence="5" id="KW-0067">ATP-binding</keyword>
<dbReference type="PANTHER" id="PTHR43788:SF8">
    <property type="entry name" value="DNA-BINDING PROTEIN SMUBP-2"/>
    <property type="match status" value="1"/>
</dbReference>
<name>A0A8J3QHB6_9ACTN</name>
<dbReference type="InterPro" id="IPR050534">
    <property type="entry name" value="Coronavir_polyprotein_1ab"/>
</dbReference>
<evidence type="ECO:0000256" key="5">
    <source>
        <dbReference type="ARBA" id="ARBA00022840"/>
    </source>
</evidence>
<evidence type="ECO:0000313" key="10">
    <source>
        <dbReference type="Proteomes" id="UP000612899"/>
    </source>
</evidence>
<dbReference type="EMBL" id="BONY01000100">
    <property type="protein sequence ID" value="GIH10621.1"/>
    <property type="molecule type" value="Genomic_DNA"/>
</dbReference>
<comment type="caution">
    <text evidence="9">The sequence shown here is derived from an EMBL/GenBank/DDBJ whole genome shotgun (WGS) entry which is preliminary data.</text>
</comment>
<feature type="coiled-coil region" evidence="6">
    <location>
        <begin position="418"/>
        <end position="453"/>
    </location>
</feature>
<gene>
    <name evidence="9" type="ORF">Rhe02_86880</name>
</gene>
<evidence type="ECO:0000256" key="2">
    <source>
        <dbReference type="ARBA" id="ARBA00022741"/>
    </source>
</evidence>
<dbReference type="InterPro" id="IPR027417">
    <property type="entry name" value="P-loop_NTPase"/>
</dbReference>
<organism evidence="9 10">
    <name type="scientific">Rhizocola hellebori</name>
    <dbReference type="NCBI Taxonomy" id="1392758"/>
    <lineage>
        <taxon>Bacteria</taxon>
        <taxon>Bacillati</taxon>
        <taxon>Actinomycetota</taxon>
        <taxon>Actinomycetes</taxon>
        <taxon>Micromonosporales</taxon>
        <taxon>Micromonosporaceae</taxon>
        <taxon>Rhizocola</taxon>
    </lineage>
</organism>
<dbReference type="Proteomes" id="UP000612899">
    <property type="component" value="Unassembled WGS sequence"/>
</dbReference>
<comment type="similarity">
    <text evidence="1">Belongs to the DNA2/NAM7 helicase family.</text>
</comment>
<evidence type="ECO:0000256" key="4">
    <source>
        <dbReference type="ARBA" id="ARBA00022806"/>
    </source>
</evidence>
<dbReference type="SUPFAM" id="SSF52540">
    <property type="entry name" value="P-loop containing nucleoside triphosphate hydrolases"/>
    <property type="match status" value="1"/>
</dbReference>
<dbReference type="GO" id="GO:0043139">
    <property type="term" value="F:5'-3' DNA helicase activity"/>
    <property type="evidence" value="ECO:0007669"/>
    <property type="project" value="TreeGrafter"/>
</dbReference>
<evidence type="ECO:0000313" key="9">
    <source>
        <dbReference type="EMBL" id="GIH10621.1"/>
    </source>
</evidence>
<dbReference type="PANTHER" id="PTHR43788">
    <property type="entry name" value="DNA2/NAM7 HELICASE FAMILY MEMBER"/>
    <property type="match status" value="1"/>
</dbReference>
<feature type="domain" description="DNA2/NAM7 helicase helicase" evidence="7">
    <location>
        <begin position="286"/>
        <end position="692"/>
    </location>
</feature>
<evidence type="ECO:0008006" key="11">
    <source>
        <dbReference type="Google" id="ProtNLM"/>
    </source>
</evidence>
<dbReference type="InterPro" id="IPR041677">
    <property type="entry name" value="DNA2/NAM7_AAA_11"/>
</dbReference>
<keyword evidence="10" id="KW-1185">Reference proteome</keyword>
<evidence type="ECO:0000256" key="1">
    <source>
        <dbReference type="ARBA" id="ARBA00007913"/>
    </source>
</evidence>
<dbReference type="Pfam" id="PF13086">
    <property type="entry name" value="AAA_11"/>
    <property type="match status" value="1"/>
</dbReference>
<sequence length="934" mass="101389">MRVRMVHLSRPIALIPSEHLVGDAGNDPAPVLREIDQLAAQGNLPATLGRTGGGWRMALHTSRHVAWLHPTPEQDAFLLGEAFSRRFGDEDRLAAGALLLRATFHQLSLREALPADQLWREWDSLPAAAPGSGRTPRDTYLDALELAVQASRHIEITRQRAVAPQRYVSRAHSGGGVYSFQLARSGALAANSIVCVGEAREVTGRVVGGYGRMVTVRFSADADHERIRSQGTLLVMPSDRAHAARGEALARLRRGDARNPGLLGLLTEETYSPYQPRADVQPGRSLDPDQLDVFQRALAVPDLLTVLGPPGTGKTTTIVEVVTACAREGQRVLVTAPTHRAVDDVLESLPPELSVVRVGAEDAMSSKVKALTLAGRAEAVRRGVLADTAMLDTLTEAQRTRPVLEWHLAHLHSQLQIVQTSQDELVRTEAAIADALKKAEAALRAQLTQAERDSVRKQSILATTEAGLTQAYRSAVDAQARADRGTSLAFAYRWHASQQRRRSERLAQALPSAKTESEHAQALRAKLRDEFETLVAHDPQVLELRAAHERARHALDAAWPEIRRAGQTIGEMLQASGVTPAAPADTTEGWTGFHTACVATISTLERRAGLLRDWHAKLADETTSLETEVAHYSDVVAVTCLGTETATLIGELSFDLAVVDEAGRVGMPDLLVPLVRTRRAVLVGDHTQPPPVSGAEVQRWAAGLTLAPGEPERVTEVLAHSGFEPLFRSAPEPNGRWLQTQRRMPAEIAEFVSATSYQGRLRSQHRGRSPDPLFSSPFAMVDTAGATGEAEAELIAQLIAHSHHRYRDWAVTVGSRAQRELVVARLQDLLGATARVSENVSSADEFRNGECDLVVVALTGNSAPSLQPRQFSATITRTRRQLVLVGDLDVLRAARDNGFHAIVAPLLEHLGHRGDLRDSSQVLQALSAMAGHRS</sequence>
<keyword evidence="2" id="KW-0547">Nucleotide-binding</keyword>